<organism evidence="1">
    <name type="scientific">Bradyrhizobium sp. LLZ17</name>
    <dbReference type="NCBI Taxonomy" id="3239388"/>
    <lineage>
        <taxon>Bacteria</taxon>
        <taxon>Pseudomonadati</taxon>
        <taxon>Pseudomonadota</taxon>
        <taxon>Alphaproteobacteria</taxon>
        <taxon>Hyphomicrobiales</taxon>
        <taxon>Nitrobacteraceae</taxon>
        <taxon>Bradyrhizobium</taxon>
    </lineage>
</organism>
<protein>
    <recommendedName>
        <fullName evidence="2">Helix-turn-helix domain-containing protein</fullName>
    </recommendedName>
</protein>
<evidence type="ECO:0008006" key="2">
    <source>
        <dbReference type="Google" id="ProtNLM"/>
    </source>
</evidence>
<proteinExistence type="predicted"/>
<dbReference type="EMBL" id="CP165734">
    <property type="protein sequence ID" value="XDV61234.1"/>
    <property type="molecule type" value="Genomic_DNA"/>
</dbReference>
<gene>
    <name evidence="1" type="ORF">AB8Z38_22965</name>
</gene>
<evidence type="ECO:0000313" key="1">
    <source>
        <dbReference type="EMBL" id="XDV61234.1"/>
    </source>
</evidence>
<sequence>MLRINRRKITAAVRSGELPLHQLPGSHASRILVSALEDWVKSWPRKPRTRSGKGEVK</sequence>
<dbReference type="RefSeq" id="WP_369726576.1">
    <property type="nucleotide sequence ID" value="NZ_CP165734.1"/>
</dbReference>
<reference evidence="1" key="1">
    <citation type="submission" date="2024-08" db="EMBL/GenBank/DDBJ databases">
        <authorList>
            <person name="Chaddad Z."/>
            <person name="Lamrabet M."/>
            <person name="Bouhnik O."/>
            <person name="Alami S."/>
            <person name="Wipf D."/>
            <person name="Courty P.E."/>
            <person name="Missbah El Idrissi M."/>
        </authorList>
    </citation>
    <scope>NUCLEOTIDE SEQUENCE</scope>
    <source>
        <strain evidence="1">LLZ17</strain>
    </source>
</reference>
<accession>A0AB39XTL4</accession>
<dbReference type="AlphaFoldDB" id="A0AB39XTL4"/>
<name>A0AB39XTL4_9BRAD</name>